<dbReference type="AlphaFoldDB" id="A0A2P6VAK8"/>
<organism evidence="1 2">
    <name type="scientific">Micractinium conductrix</name>
    <dbReference type="NCBI Taxonomy" id="554055"/>
    <lineage>
        <taxon>Eukaryota</taxon>
        <taxon>Viridiplantae</taxon>
        <taxon>Chlorophyta</taxon>
        <taxon>core chlorophytes</taxon>
        <taxon>Trebouxiophyceae</taxon>
        <taxon>Chlorellales</taxon>
        <taxon>Chlorellaceae</taxon>
        <taxon>Chlorella clade</taxon>
        <taxon>Micractinium</taxon>
    </lineage>
</organism>
<comment type="caution">
    <text evidence="1">The sequence shown here is derived from an EMBL/GenBank/DDBJ whole genome shotgun (WGS) entry which is preliminary data.</text>
</comment>
<reference evidence="1 2" key="1">
    <citation type="journal article" date="2018" name="Plant J.">
        <title>Genome sequences of Chlorella sorokiniana UTEX 1602 and Micractinium conductrix SAG 241.80: implications to maltose excretion by a green alga.</title>
        <authorList>
            <person name="Arriola M.B."/>
            <person name="Velmurugan N."/>
            <person name="Zhang Y."/>
            <person name="Plunkett M.H."/>
            <person name="Hondzo H."/>
            <person name="Barney B.M."/>
        </authorList>
    </citation>
    <scope>NUCLEOTIDE SEQUENCE [LARGE SCALE GENOMIC DNA]</scope>
    <source>
        <strain evidence="1 2">SAG 241.80</strain>
    </source>
</reference>
<dbReference type="OrthoDB" id="10265248at2759"/>
<evidence type="ECO:0000313" key="1">
    <source>
        <dbReference type="EMBL" id="PSC71130.1"/>
    </source>
</evidence>
<gene>
    <name evidence="1" type="ORF">C2E20_5431</name>
</gene>
<keyword evidence="2" id="KW-1185">Reference proteome</keyword>
<sequence>MADTISSETKERMPPNAISCCLVDHANGRTLHQARAVFAKVAANKEDAMVEKVVHTITMHCRMYNYAMMEVVLPLVEGLSEKGGELAKALKEQLQSCEGCLATVDAAKKHLDNAEFMEAMTKAKQADSELMTMAETDILPALMTEVEMSELQEAAERMEAAKIAAPLAPQAAAA</sequence>
<name>A0A2P6VAK8_9CHLO</name>
<accession>A0A2P6VAK8</accession>
<dbReference type="EMBL" id="LHPF02000016">
    <property type="protein sequence ID" value="PSC71130.1"/>
    <property type="molecule type" value="Genomic_DNA"/>
</dbReference>
<evidence type="ECO:0000313" key="2">
    <source>
        <dbReference type="Proteomes" id="UP000239649"/>
    </source>
</evidence>
<dbReference type="Proteomes" id="UP000239649">
    <property type="component" value="Unassembled WGS sequence"/>
</dbReference>
<protein>
    <submittedName>
        <fullName evidence="1">Cation-binding</fullName>
    </submittedName>
</protein>
<proteinExistence type="predicted"/>